<sequence>MSRESGKKEGIGMNATARKMTKVIDELIVFFISAGSDGVCMDLEKQQDGYELSLESNYDPAQRKKIDDLDRFFNNAQRNEGLEEFFWQLAGVSGLGQDTELHLIGQMVECRKLEIRDDSVSLVLYKARE</sequence>
<gene>
    <name evidence="1" type="ORF">ANACOL_04423</name>
</gene>
<keyword evidence="2" id="KW-1185">Reference proteome</keyword>
<accession>B0PHX9</accession>
<dbReference type="HOGENOM" id="CLU_165264_0_0_9"/>
<dbReference type="eggNOG" id="ENOG5033MXT">
    <property type="taxonomic scope" value="Bacteria"/>
</dbReference>
<reference evidence="1" key="2">
    <citation type="submission" date="2013-09" db="EMBL/GenBank/DDBJ databases">
        <title>Draft genome sequence of Anaerotruncus colihominis(DSM 17241).</title>
        <authorList>
            <person name="Sudarsanam P."/>
            <person name="Ley R."/>
            <person name="Guruge J."/>
            <person name="Turnbaugh P.J."/>
            <person name="Mahowald M."/>
            <person name="Liep D."/>
            <person name="Gordon J."/>
        </authorList>
    </citation>
    <scope>NUCLEOTIDE SEQUENCE</scope>
    <source>
        <strain evidence="1">DSM 17241</strain>
    </source>
</reference>
<dbReference type="EMBL" id="ABGD02000034">
    <property type="protein sequence ID" value="EDS09097.1"/>
    <property type="molecule type" value="Genomic_DNA"/>
</dbReference>
<evidence type="ECO:0000313" key="2">
    <source>
        <dbReference type="Proteomes" id="UP000003803"/>
    </source>
</evidence>
<reference evidence="1" key="1">
    <citation type="submission" date="2007-11" db="EMBL/GenBank/DDBJ databases">
        <authorList>
            <person name="Fulton L."/>
            <person name="Clifton S."/>
            <person name="Fulton B."/>
            <person name="Xu J."/>
            <person name="Minx P."/>
            <person name="Pepin K.H."/>
            <person name="Johnson M."/>
            <person name="Thiruvilangam P."/>
            <person name="Bhonagiri V."/>
            <person name="Nash W.E."/>
            <person name="Mardis E.R."/>
            <person name="Wilson R.K."/>
        </authorList>
    </citation>
    <scope>NUCLEOTIDE SEQUENCE [LARGE SCALE GENOMIC DNA]</scope>
    <source>
        <strain evidence="1">DSM 17241</strain>
    </source>
</reference>
<dbReference type="AlphaFoldDB" id="B0PHX9"/>
<comment type="caution">
    <text evidence="1">The sequence shown here is derived from an EMBL/GenBank/DDBJ whole genome shotgun (WGS) entry which is preliminary data.</text>
</comment>
<dbReference type="Proteomes" id="UP000003803">
    <property type="component" value="Unassembled WGS sequence"/>
</dbReference>
<proteinExistence type="predicted"/>
<evidence type="ECO:0000313" key="1">
    <source>
        <dbReference type="EMBL" id="EDS09097.1"/>
    </source>
</evidence>
<dbReference type="STRING" id="169435.ERS852551_01140"/>
<protein>
    <submittedName>
        <fullName evidence="1">Uncharacterized protein</fullName>
    </submittedName>
</protein>
<name>B0PHX9_9FIRM</name>
<organism evidence="1 2">
    <name type="scientific">Anaerotruncus colihominis DSM 17241</name>
    <dbReference type="NCBI Taxonomy" id="445972"/>
    <lineage>
        <taxon>Bacteria</taxon>
        <taxon>Bacillati</taxon>
        <taxon>Bacillota</taxon>
        <taxon>Clostridia</taxon>
        <taxon>Eubacteriales</taxon>
        <taxon>Oscillospiraceae</taxon>
        <taxon>Anaerotruncus</taxon>
    </lineage>
</organism>